<feature type="region of interest" description="Disordered" evidence="6">
    <location>
        <begin position="231"/>
        <end position="255"/>
    </location>
</feature>
<dbReference type="GO" id="GO:0160148">
    <property type="term" value="F:tRNA pseudouridine(55) synthase activity"/>
    <property type="evidence" value="ECO:0007669"/>
    <property type="project" value="UniProtKB-EC"/>
</dbReference>
<dbReference type="HAMAP" id="MF_01080">
    <property type="entry name" value="TruB_bact"/>
    <property type="match status" value="1"/>
</dbReference>
<dbReference type="SUPFAM" id="SSF55120">
    <property type="entry name" value="Pseudouridine synthase"/>
    <property type="match status" value="1"/>
</dbReference>
<feature type="compositionally biased region" description="Low complexity" evidence="6">
    <location>
        <begin position="424"/>
        <end position="440"/>
    </location>
</feature>
<dbReference type="InterPro" id="IPR020103">
    <property type="entry name" value="PsdUridine_synth_cat_dom_sf"/>
</dbReference>
<reference evidence="8 9" key="1">
    <citation type="journal article" date="2016" name="PLoS ONE">
        <title>Sequence Assembly of Yarrowia lipolytica Strain W29/CLIB89 Shows Transposable Element Diversity.</title>
        <authorList>
            <person name="Magnan C."/>
            <person name="Yu J."/>
            <person name="Chang I."/>
            <person name="Jahn E."/>
            <person name="Kanomata Y."/>
            <person name="Wu J."/>
            <person name="Zeller M."/>
            <person name="Oakes M."/>
            <person name="Baldi P."/>
            <person name="Sandmeyer S."/>
        </authorList>
    </citation>
    <scope>NUCLEOTIDE SEQUENCE [LARGE SCALE GENOMIC DNA]</scope>
    <source>
        <strain evidence="9">CLIB89(W29)</strain>
    </source>
</reference>
<feature type="compositionally biased region" description="Basic and acidic residues" evidence="6">
    <location>
        <begin position="231"/>
        <end position="241"/>
    </location>
</feature>
<name>A0A1D8NG87_YARLL</name>
<dbReference type="Gene3D" id="3.30.2350.10">
    <property type="entry name" value="Pseudouridine synthase"/>
    <property type="match status" value="1"/>
</dbReference>
<organism evidence="8 9">
    <name type="scientific">Yarrowia lipolytica</name>
    <name type="common">Candida lipolytica</name>
    <dbReference type="NCBI Taxonomy" id="4952"/>
    <lineage>
        <taxon>Eukaryota</taxon>
        <taxon>Fungi</taxon>
        <taxon>Dikarya</taxon>
        <taxon>Ascomycota</taxon>
        <taxon>Saccharomycotina</taxon>
        <taxon>Dipodascomycetes</taxon>
        <taxon>Dipodascales</taxon>
        <taxon>Dipodascales incertae sedis</taxon>
        <taxon>Yarrowia</taxon>
    </lineage>
</organism>
<feature type="region of interest" description="Disordered" evidence="6">
    <location>
        <begin position="411"/>
        <end position="474"/>
    </location>
</feature>
<comment type="similarity">
    <text evidence="2">Belongs to the pseudouridine synthase TruB family.</text>
</comment>
<comment type="catalytic activity">
    <reaction evidence="1">
        <text>a uridine in mRNA = a pseudouridine in mRNA</text>
        <dbReference type="Rhea" id="RHEA:56644"/>
        <dbReference type="Rhea" id="RHEA-COMP:14658"/>
        <dbReference type="Rhea" id="RHEA-COMP:14659"/>
        <dbReference type="ChEBI" id="CHEBI:65314"/>
        <dbReference type="ChEBI" id="CHEBI:65315"/>
    </reaction>
</comment>
<keyword evidence="4" id="KW-0819">tRNA processing</keyword>
<dbReference type="RefSeq" id="XP_503266.3">
    <property type="nucleotide sequence ID" value="XM_503266.3"/>
</dbReference>
<dbReference type="Proteomes" id="UP000182444">
    <property type="component" value="Chromosome 1D"/>
</dbReference>
<protein>
    <recommendedName>
        <fullName evidence="3">tRNA pseudouridine(55) synthase</fullName>
        <ecNumber evidence="3">5.4.99.25</ecNumber>
    </recommendedName>
</protein>
<evidence type="ECO:0000313" key="9">
    <source>
        <dbReference type="Proteomes" id="UP000182444"/>
    </source>
</evidence>
<dbReference type="eggNOG" id="KOG2529">
    <property type="taxonomic scope" value="Eukaryota"/>
</dbReference>
<dbReference type="CDD" id="cd02867">
    <property type="entry name" value="PseudoU_synth_TruB_4"/>
    <property type="match status" value="1"/>
</dbReference>
<dbReference type="InterPro" id="IPR002501">
    <property type="entry name" value="PsdUridine_synth_N"/>
</dbReference>
<dbReference type="EMBL" id="CP017556">
    <property type="protein sequence ID" value="AOW04627.1"/>
    <property type="molecule type" value="Genomic_DNA"/>
</dbReference>
<dbReference type="VEuPathDB" id="FungiDB:YALI1_D33465g"/>
<evidence type="ECO:0000256" key="6">
    <source>
        <dbReference type="SAM" id="MobiDB-lite"/>
    </source>
</evidence>
<dbReference type="AlphaFoldDB" id="A0A1D8NG87"/>
<sequence length="474" mass="52389">MVYRSVMKRFSKTLQKPPKPLQKLPQMLKYNGVFVVDKPKNIGSTQVVEKLKWTFINAAGGKQKGGSRNPLKIGHGGALDPFATGVLAIGVGAGTKQLGDMTHSTDKEYIATVFMGHETTTCDREGHVVKSDDSSHITAEKIEETLAKFRGDIKQFPPVYSSVSVDGVRLWDYARNGLKVPYIPSRECHVSKLELVSPVISTHGYTPLGLANEEEMAVAAGVAKIKKEGGDMTREEYEKSKQGQPTVSKKQLKKNKKRKYDAEEVAAVVRDPVGEVEETHTHSKSLEEREKEYNEKLAQQEVNVFNKFAKEQAEKGSFQPKTPVFQIRAAVSSGTYIRQLANDICEELGVSGHLVELRRLTQGDFGVDNCFPLDKILNQPEEIWEHEITKALKEGPKYVYTESGVAGVVEEKGGDRRITETETEAQTETGTETGSEAQTEPKAQSVDDKTSDKNETANKTVVEAGAESKKQKTE</sequence>
<proteinExistence type="inferred from homology"/>
<dbReference type="GO" id="GO:1990481">
    <property type="term" value="P:mRNA pseudouridine synthesis"/>
    <property type="evidence" value="ECO:0007669"/>
    <property type="project" value="TreeGrafter"/>
</dbReference>
<dbReference type="EC" id="5.4.99.25" evidence="3"/>
<evidence type="ECO:0000259" key="7">
    <source>
        <dbReference type="Pfam" id="PF01509"/>
    </source>
</evidence>
<accession>A0A1D8NG87</accession>
<dbReference type="PANTHER" id="PTHR13767:SF2">
    <property type="entry name" value="PSEUDOURIDYLATE SYNTHASE TRUB1"/>
    <property type="match status" value="1"/>
</dbReference>
<keyword evidence="5" id="KW-0413">Isomerase</keyword>
<evidence type="ECO:0000256" key="5">
    <source>
        <dbReference type="ARBA" id="ARBA00023235"/>
    </source>
</evidence>
<evidence type="ECO:0000313" key="8">
    <source>
        <dbReference type="EMBL" id="AOW04627.1"/>
    </source>
</evidence>
<dbReference type="PANTHER" id="PTHR13767">
    <property type="entry name" value="TRNA-PSEUDOURIDINE SYNTHASE"/>
    <property type="match status" value="1"/>
</dbReference>
<dbReference type="InterPro" id="IPR014780">
    <property type="entry name" value="tRNA_psdUridine_synth_TruB"/>
</dbReference>
<dbReference type="VEuPathDB" id="FungiDB:YALI0_D25234g"/>
<dbReference type="Pfam" id="PF01509">
    <property type="entry name" value="TruB_N"/>
    <property type="match status" value="1"/>
</dbReference>
<feature type="compositionally biased region" description="Basic and acidic residues" evidence="6">
    <location>
        <begin position="411"/>
        <end position="420"/>
    </location>
</feature>
<dbReference type="GO" id="GO:0006400">
    <property type="term" value="P:tRNA modification"/>
    <property type="evidence" value="ECO:0007669"/>
    <property type="project" value="TreeGrafter"/>
</dbReference>
<feature type="compositionally biased region" description="Basic and acidic residues" evidence="6">
    <location>
        <begin position="445"/>
        <end position="456"/>
    </location>
</feature>
<evidence type="ECO:0000256" key="2">
    <source>
        <dbReference type="ARBA" id="ARBA00008999"/>
    </source>
</evidence>
<evidence type="ECO:0000256" key="3">
    <source>
        <dbReference type="ARBA" id="ARBA00012787"/>
    </source>
</evidence>
<gene>
    <name evidence="8" type="ORF">YALI1_D33465g</name>
</gene>
<evidence type="ECO:0000256" key="4">
    <source>
        <dbReference type="ARBA" id="ARBA00022694"/>
    </source>
</evidence>
<evidence type="ECO:0000256" key="1">
    <source>
        <dbReference type="ARBA" id="ARBA00001166"/>
    </source>
</evidence>
<feature type="domain" description="Pseudouridine synthase II N-terminal" evidence="7">
    <location>
        <begin position="71"/>
        <end position="197"/>
    </location>
</feature>
<dbReference type="KEGG" id="yli:2910932"/>
<dbReference type="GO" id="GO:0003723">
    <property type="term" value="F:RNA binding"/>
    <property type="evidence" value="ECO:0007669"/>
    <property type="project" value="InterPro"/>
</dbReference>
<dbReference type="GeneID" id="2910932"/>
<dbReference type="GO" id="GO:0005634">
    <property type="term" value="C:nucleus"/>
    <property type="evidence" value="ECO:0007669"/>
    <property type="project" value="TreeGrafter"/>
</dbReference>